<evidence type="ECO:0000313" key="1">
    <source>
        <dbReference type="EMBL" id="WBO22175.1"/>
    </source>
</evidence>
<organism evidence="1 2">
    <name type="scientific">Sphingomonas abietis</name>
    <dbReference type="NCBI Taxonomy" id="3012344"/>
    <lineage>
        <taxon>Bacteria</taxon>
        <taxon>Pseudomonadati</taxon>
        <taxon>Pseudomonadota</taxon>
        <taxon>Alphaproteobacteria</taxon>
        <taxon>Sphingomonadales</taxon>
        <taxon>Sphingomonadaceae</taxon>
        <taxon>Sphingomonas</taxon>
    </lineage>
</organism>
<protein>
    <recommendedName>
        <fullName evidence="3">XRE family transcriptional regulator</fullName>
    </recommendedName>
</protein>
<gene>
    <name evidence="1" type="ORF">PBT88_18805</name>
</gene>
<dbReference type="Proteomes" id="UP001210865">
    <property type="component" value="Chromosome"/>
</dbReference>
<dbReference type="RefSeq" id="WP_270076823.1">
    <property type="nucleotide sequence ID" value="NZ_CP115174.1"/>
</dbReference>
<keyword evidence="2" id="KW-1185">Reference proteome</keyword>
<evidence type="ECO:0000313" key="2">
    <source>
        <dbReference type="Proteomes" id="UP001210865"/>
    </source>
</evidence>
<proteinExistence type="predicted"/>
<accession>A0ABY7NMG7</accession>
<name>A0ABY7NMG7_9SPHN</name>
<sequence>MHLLTRIQHYLRRSGTSASTFGRRVVGDPRFVHDLRNGREPRIKTERRIHAWLDRHEEMRG</sequence>
<evidence type="ECO:0008006" key="3">
    <source>
        <dbReference type="Google" id="ProtNLM"/>
    </source>
</evidence>
<dbReference type="EMBL" id="CP115174">
    <property type="protein sequence ID" value="WBO22175.1"/>
    <property type="molecule type" value="Genomic_DNA"/>
</dbReference>
<reference evidence="1 2" key="1">
    <citation type="submission" date="2022-12" db="EMBL/GenBank/DDBJ databases">
        <title>Sphingomonas abieness sp. nov., an endophytic bacterium isolated from Abies koreana.</title>
        <authorList>
            <person name="Jiang L."/>
            <person name="Lee J."/>
        </authorList>
    </citation>
    <scope>NUCLEOTIDE SEQUENCE [LARGE SCALE GENOMIC DNA]</scope>
    <source>
        <strain evidence="2">PAMB 00755</strain>
    </source>
</reference>